<dbReference type="RefSeq" id="WP_181374788.1">
    <property type="nucleotide sequence ID" value="NZ_MG869615.1"/>
</dbReference>
<dbReference type="GO" id="GO:0000256">
    <property type="term" value="P:allantoin catabolic process"/>
    <property type="evidence" value="ECO:0007669"/>
    <property type="project" value="InterPro"/>
</dbReference>
<evidence type="ECO:0000256" key="4">
    <source>
        <dbReference type="ARBA" id="ARBA00047684"/>
    </source>
</evidence>
<dbReference type="GO" id="GO:0006144">
    <property type="term" value="P:purine nucleobase metabolic process"/>
    <property type="evidence" value="ECO:0007669"/>
    <property type="project" value="UniProtKB-KW"/>
</dbReference>
<dbReference type="InterPro" id="IPR007247">
    <property type="entry name" value="Ureidogly_lyase"/>
</dbReference>
<comment type="catalytic activity">
    <reaction evidence="4">
        <text>(S)-ureidoglycolate = urea + glyoxylate</text>
        <dbReference type="Rhea" id="RHEA:11304"/>
        <dbReference type="ChEBI" id="CHEBI:16199"/>
        <dbReference type="ChEBI" id="CHEBI:36655"/>
        <dbReference type="ChEBI" id="CHEBI:57296"/>
        <dbReference type="EC" id="4.3.2.3"/>
    </reaction>
</comment>
<accession>A0A2S1FIG7</accession>
<keyword evidence="5" id="KW-0614">Plasmid</keyword>
<dbReference type="Pfam" id="PF04115">
    <property type="entry name" value="Ureidogly_lyase"/>
    <property type="match status" value="1"/>
</dbReference>
<keyword evidence="2" id="KW-0659">Purine metabolism</keyword>
<protein>
    <submittedName>
        <fullName evidence="5">Ureidoglycolate lyase</fullName>
    </submittedName>
</protein>
<dbReference type="PIRSF" id="PIRSF017306">
    <property type="entry name" value="Ureidogly_hydro"/>
    <property type="match status" value="1"/>
</dbReference>
<organism evidence="5">
    <name type="scientific">Polaromonas sp. E10S</name>
    <dbReference type="NCBI Taxonomy" id="1840239"/>
    <lineage>
        <taxon>Bacteria</taxon>
        <taxon>Pseudomonadati</taxon>
        <taxon>Pseudomonadota</taxon>
        <taxon>Betaproteobacteria</taxon>
        <taxon>Burkholderiales</taxon>
        <taxon>Comamonadaceae</taxon>
        <taxon>Polaromonas</taxon>
    </lineage>
</organism>
<dbReference type="InterPro" id="IPR011051">
    <property type="entry name" value="RmlC_Cupin_sf"/>
</dbReference>
<dbReference type="GO" id="GO:0004848">
    <property type="term" value="F:ureidoglycolate hydrolase activity"/>
    <property type="evidence" value="ECO:0007669"/>
    <property type="project" value="InterPro"/>
</dbReference>
<dbReference type="GO" id="GO:0050385">
    <property type="term" value="F:ureidoglycolate lyase activity"/>
    <property type="evidence" value="ECO:0007669"/>
    <property type="project" value="UniProtKB-EC"/>
</dbReference>
<dbReference type="AlphaFoldDB" id="A0A2S1FIG7"/>
<dbReference type="PANTHER" id="PTHR21221">
    <property type="entry name" value="UREIDOGLYCOLATE HYDROLASE"/>
    <property type="match status" value="1"/>
</dbReference>
<keyword evidence="3 5" id="KW-0456">Lyase</keyword>
<dbReference type="SUPFAM" id="SSF51182">
    <property type="entry name" value="RmlC-like cupins"/>
    <property type="match status" value="1"/>
</dbReference>
<evidence type="ECO:0000256" key="2">
    <source>
        <dbReference type="ARBA" id="ARBA00022631"/>
    </source>
</evidence>
<dbReference type="Gene3D" id="2.60.120.480">
    <property type="entry name" value="Ureidoglycolate hydrolase"/>
    <property type="match status" value="1"/>
</dbReference>
<dbReference type="EMBL" id="MG869615">
    <property type="protein sequence ID" value="AWD71997.1"/>
    <property type="molecule type" value="Genomic_DNA"/>
</dbReference>
<proteinExistence type="predicted"/>
<dbReference type="InterPro" id="IPR047233">
    <property type="entry name" value="UAH_cupin"/>
</dbReference>
<dbReference type="PANTHER" id="PTHR21221:SF1">
    <property type="entry name" value="UREIDOGLYCOLATE LYASE"/>
    <property type="match status" value="1"/>
</dbReference>
<evidence type="ECO:0000256" key="1">
    <source>
        <dbReference type="ARBA" id="ARBA00011738"/>
    </source>
</evidence>
<evidence type="ECO:0000313" key="5">
    <source>
        <dbReference type="EMBL" id="AWD71997.1"/>
    </source>
</evidence>
<name>A0A2S1FIG7_9BURK</name>
<gene>
    <name evidence="5" type="ORF">pE10SP1_p063</name>
</gene>
<evidence type="ECO:0000256" key="3">
    <source>
        <dbReference type="ARBA" id="ARBA00023239"/>
    </source>
</evidence>
<reference evidence="5" key="1">
    <citation type="submission" date="2018-01" db="EMBL/GenBank/DDBJ databases">
        <title>Plasmids of psychrophilic Polaromonas spp. isolated from Arctic and Antarctic glaciers.</title>
        <authorList>
            <person name="Dziewit L."/>
            <person name="Ciok A."/>
        </authorList>
    </citation>
    <scope>NUCLEOTIDE SEQUENCE</scope>
    <source>
        <plasmid evidence="5">pE10SP1</plasmid>
    </source>
</reference>
<comment type="subunit">
    <text evidence="1">Homodimer.</text>
</comment>
<dbReference type="InterPro" id="IPR024060">
    <property type="entry name" value="Ureidoglycolate_lyase_dom_sf"/>
</dbReference>
<geneLocation type="plasmid" evidence="5">
    <name>pE10SP1</name>
</geneLocation>
<dbReference type="CDD" id="cd20298">
    <property type="entry name" value="cupin_UAH"/>
    <property type="match status" value="1"/>
</dbReference>
<sequence length="175" mass="19036">MLKNILEVSPRPLTAAAFSAYGEVVSTANAQKVLSVNDGRAQRYTRMATQRSLASELKQEFSLYRLSPSRLPVEASYFERHPLSTQLFYPLCSARYLVLVCPALANGMPDAARAQAWLAEPGVGINYHAGVWHYPLVALDEGGDFLMLMAEGAGAQDCETAAIPITVCVNSLIEN</sequence>